<evidence type="ECO:0000256" key="1">
    <source>
        <dbReference type="SAM" id="MobiDB-lite"/>
    </source>
</evidence>
<feature type="compositionally biased region" description="Polar residues" evidence="1">
    <location>
        <begin position="58"/>
        <end position="70"/>
    </location>
</feature>
<name>A0ABQ3SDP4_9ACTN</name>
<feature type="region of interest" description="Disordered" evidence="1">
    <location>
        <begin position="42"/>
        <end position="80"/>
    </location>
</feature>
<reference evidence="3" key="1">
    <citation type="submission" date="2023-07" db="EMBL/GenBank/DDBJ databases">
        <title>Whole genome shotgun sequence of Streptomyces cacaoi subsp. asoensis NBRC 13813.</title>
        <authorList>
            <person name="Komaki H."/>
            <person name="Tamura T."/>
        </authorList>
    </citation>
    <scope>NUCLEOTIDE SEQUENCE [LARGE SCALE GENOMIC DNA]</scope>
    <source>
        <strain evidence="3">NBRC 13813</strain>
    </source>
</reference>
<keyword evidence="3" id="KW-1185">Reference proteome</keyword>
<dbReference type="EMBL" id="BNEB01000006">
    <property type="protein sequence ID" value="GHI66062.1"/>
    <property type="molecule type" value="Genomic_DNA"/>
</dbReference>
<dbReference type="Proteomes" id="UP000649259">
    <property type="component" value="Unassembled WGS sequence"/>
</dbReference>
<sequence>MNVELVLADPLLLKVRRGTDKELPEPLDGYEWDGLRQLDHQHRTTHDESLASLGSHPQPVTQHALTTQAESDVIFPEGGT</sequence>
<proteinExistence type="predicted"/>
<gene>
    <name evidence="2" type="ORF">Saso_77120</name>
</gene>
<accession>A0ABQ3SDP4</accession>
<comment type="caution">
    <text evidence="2">The sequence shown here is derived from an EMBL/GenBank/DDBJ whole genome shotgun (WGS) entry which is preliminary data.</text>
</comment>
<organism evidence="2 3">
    <name type="scientific">Streptomyces asoensis</name>
    <dbReference type="NCBI Taxonomy" id="249586"/>
    <lineage>
        <taxon>Bacteria</taxon>
        <taxon>Bacillati</taxon>
        <taxon>Actinomycetota</taxon>
        <taxon>Actinomycetes</taxon>
        <taxon>Kitasatosporales</taxon>
        <taxon>Streptomycetaceae</taxon>
        <taxon>Streptomyces</taxon>
    </lineage>
</organism>
<evidence type="ECO:0000313" key="2">
    <source>
        <dbReference type="EMBL" id="GHI66062.1"/>
    </source>
</evidence>
<evidence type="ECO:0000313" key="3">
    <source>
        <dbReference type="Proteomes" id="UP000649259"/>
    </source>
</evidence>
<protein>
    <submittedName>
        <fullName evidence="2">Uncharacterized protein</fullName>
    </submittedName>
</protein>